<reference evidence="1" key="1">
    <citation type="submission" date="2022-06" db="EMBL/GenBank/DDBJ databases">
        <title>Fusarium solani species complex genomes reveal bases of compartmentalisation and animal pathogenesis.</title>
        <authorList>
            <person name="Tsai I.J."/>
        </authorList>
    </citation>
    <scope>NUCLEOTIDE SEQUENCE</scope>
    <source>
        <strain evidence="1">Fu6.1</strain>
    </source>
</reference>
<gene>
    <name evidence="1" type="ORF">NCS57_00531400</name>
</gene>
<comment type="caution">
    <text evidence="1">The sequence shown here is derived from an EMBL/GenBank/DDBJ whole genome shotgun (WGS) entry which is preliminary data.</text>
</comment>
<dbReference type="EMBL" id="CM046506">
    <property type="protein sequence ID" value="KAI8670596.1"/>
    <property type="molecule type" value="Genomic_DNA"/>
</dbReference>
<evidence type="ECO:0000313" key="2">
    <source>
        <dbReference type="Proteomes" id="UP001065298"/>
    </source>
</evidence>
<protein>
    <submittedName>
        <fullName evidence="1">Uncharacterized protein</fullName>
    </submittedName>
</protein>
<evidence type="ECO:0000313" key="1">
    <source>
        <dbReference type="EMBL" id="KAI8670596.1"/>
    </source>
</evidence>
<accession>A0ACC0R1E5</accession>
<name>A0ACC0R1E5_9HYPO</name>
<proteinExistence type="predicted"/>
<dbReference type="Proteomes" id="UP001065298">
    <property type="component" value="Chromosome 4"/>
</dbReference>
<sequence length="451" mass="51604">MPLDLESCPEFVIECFVNLLGLGDICNLRLSCKSLALKSSQYHFKTFFRSKHVDVTADALRIFAQGIQAGGLRSLVQELYLTGIANESEKRRKPRTPSDGQKEETRRRQEINLLSQAFNGLAKYSKNGSLPSLTLRVAIARNDKETVSPADARPLIPLRKSMWLCTIYTFDTALRALAASNLRIEGLNVFNEPDMQRCSLACEQLNVIDWNDSGFVESFATLRSLSISISTRVFRFHKDTHEDEHDEGQPPRRDAAEVQAEAEDENNFVGLSRLLRLCSRLENLEIDYLRIPTGYSDLIGRFCCEKILQRVVELDRLPILQHCRLCGISAREMDLLDFVKRTRVRELSLESMILRTGTFRSILDHCTSKTANLTKLHFDTLYERHDREKMIFFAGGGKSRIGFPSAYATERLDREGESVRHPITYYIPPLAPSENPWIPEWRRFKRTEHGA</sequence>
<organism evidence="1 2">
    <name type="scientific">Fusarium keratoplasticum</name>
    <dbReference type="NCBI Taxonomy" id="1328300"/>
    <lineage>
        <taxon>Eukaryota</taxon>
        <taxon>Fungi</taxon>
        <taxon>Dikarya</taxon>
        <taxon>Ascomycota</taxon>
        <taxon>Pezizomycotina</taxon>
        <taxon>Sordariomycetes</taxon>
        <taxon>Hypocreomycetidae</taxon>
        <taxon>Hypocreales</taxon>
        <taxon>Nectriaceae</taxon>
        <taxon>Fusarium</taxon>
        <taxon>Fusarium solani species complex</taxon>
    </lineage>
</organism>
<keyword evidence="2" id="KW-1185">Reference proteome</keyword>